<name>A0A937X5R6_9BACT</name>
<dbReference type="AlphaFoldDB" id="A0A937X5R6"/>
<keyword evidence="2" id="KW-0808">Transferase</keyword>
<reference evidence="2 3" key="1">
    <citation type="submission" date="2019-03" db="EMBL/GenBank/DDBJ databases">
        <title>Lake Tanganyika Metagenome-Assembled Genomes (MAGs).</title>
        <authorList>
            <person name="Tran P."/>
        </authorList>
    </citation>
    <scope>NUCLEOTIDE SEQUENCE [LARGE SCALE GENOMIC DNA]</scope>
    <source>
        <strain evidence="2">K_DeepCast_65m_m2_236</strain>
    </source>
</reference>
<dbReference type="SUPFAM" id="SSF53335">
    <property type="entry name" value="S-adenosyl-L-methionine-dependent methyltransferases"/>
    <property type="match status" value="1"/>
</dbReference>
<dbReference type="Pfam" id="PF08241">
    <property type="entry name" value="Methyltransf_11"/>
    <property type="match status" value="1"/>
</dbReference>
<dbReference type="Proteomes" id="UP000703893">
    <property type="component" value="Unassembled WGS sequence"/>
</dbReference>
<evidence type="ECO:0000313" key="3">
    <source>
        <dbReference type="Proteomes" id="UP000703893"/>
    </source>
</evidence>
<dbReference type="PANTHER" id="PTHR43591">
    <property type="entry name" value="METHYLTRANSFERASE"/>
    <property type="match status" value="1"/>
</dbReference>
<sequence>MTPELTRRIRQCFDEASRDERNFPSTIDPGILHVKLLLEHLGDLERKRVLDVGCGKGRFARVLQAEHAGARIWGLDISVEMLRFVPAGIRVSAGLMTALPFADDCFDAAYAVESLEHAVEIERAVSEICRVVKPGGRIAIIDKNAAQKGRLATPDWERWFGQKELERLLGRYCRRVASRPLSYWEDVPPDGLFLAWLAAK</sequence>
<dbReference type="EMBL" id="VGJX01000963">
    <property type="protein sequence ID" value="MBM3276308.1"/>
    <property type="molecule type" value="Genomic_DNA"/>
</dbReference>
<accession>A0A937X5R6</accession>
<dbReference type="InterPro" id="IPR013216">
    <property type="entry name" value="Methyltransf_11"/>
</dbReference>
<gene>
    <name evidence="2" type="ORF">FJZ00_14235</name>
</gene>
<protein>
    <submittedName>
        <fullName evidence="2">Class I SAM-dependent methyltransferase</fullName>
    </submittedName>
</protein>
<organism evidence="2 3">
    <name type="scientific">Candidatus Tanganyikabacteria bacterium</name>
    <dbReference type="NCBI Taxonomy" id="2961651"/>
    <lineage>
        <taxon>Bacteria</taxon>
        <taxon>Bacillati</taxon>
        <taxon>Candidatus Sericytochromatia</taxon>
        <taxon>Candidatus Tanganyikabacteria</taxon>
    </lineage>
</organism>
<proteinExistence type="predicted"/>
<feature type="domain" description="Methyltransferase type 11" evidence="1">
    <location>
        <begin position="50"/>
        <end position="140"/>
    </location>
</feature>
<dbReference type="GO" id="GO:0008757">
    <property type="term" value="F:S-adenosylmethionine-dependent methyltransferase activity"/>
    <property type="evidence" value="ECO:0007669"/>
    <property type="project" value="InterPro"/>
</dbReference>
<dbReference type="GO" id="GO:0032259">
    <property type="term" value="P:methylation"/>
    <property type="evidence" value="ECO:0007669"/>
    <property type="project" value="UniProtKB-KW"/>
</dbReference>
<dbReference type="CDD" id="cd02440">
    <property type="entry name" value="AdoMet_MTases"/>
    <property type="match status" value="1"/>
</dbReference>
<keyword evidence="2" id="KW-0489">Methyltransferase</keyword>
<evidence type="ECO:0000313" key="2">
    <source>
        <dbReference type="EMBL" id="MBM3276308.1"/>
    </source>
</evidence>
<dbReference type="Gene3D" id="3.40.50.150">
    <property type="entry name" value="Vaccinia Virus protein VP39"/>
    <property type="match status" value="1"/>
</dbReference>
<dbReference type="InterPro" id="IPR029063">
    <property type="entry name" value="SAM-dependent_MTases_sf"/>
</dbReference>
<evidence type="ECO:0000259" key="1">
    <source>
        <dbReference type="Pfam" id="PF08241"/>
    </source>
</evidence>
<comment type="caution">
    <text evidence="2">The sequence shown here is derived from an EMBL/GenBank/DDBJ whole genome shotgun (WGS) entry which is preliminary data.</text>
</comment>